<protein>
    <submittedName>
        <fullName evidence="6">Uncharacterized protein</fullName>
    </submittedName>
</protein>
<feature type="region of interest" description="Disordered" evidence="5">
    <location>
        <begin position="28"/>
        <end position="48"/>
    </location>
</feature>
<evidence type="ECO:0000313" key="6">
    <source>
        <dbReference type="EMBL" id="KAJ0976420.1"/>
    </source>
</evidence>
<dbReference type="GO" id="GO:0005634">
    <property type="term" value="C:nucleus"/>
    <property type="evidence" value="ECO:0007669"/>
    <property type="project" value="UniProtKB-SubCell"/>
</dbReference>
<evidence type="ECO:0000256" key="5">
    <source>
        <dbReference type="SAM" id="MobiDB-lite"/>
    </source>
</evidence>
<reference evidence="6" key="2">
    <citation type="journal article" date="2022" name="Hortic Res">
        <title>The genome of Dioscorea zingiberensis sheds light on the biosynthesis, origin and evolution of the medicinally important diosgenin saponins.</title>
        <authorList>
            <person name="Li Y."/>
            <person name="Tan C."/>
            <person name="Li Z."/>
            <person name="Guo J."/>
            <person name="Li S."/>
            <person name="Chen X."/>
            <person name="Wang C."/>
            <person name="Dai X."/>
            <person name="Yang H."/>
            <person name="Song W."/>
            <person name="Hou L."/>
            <person name="Xu J."/>
            <person name="Tong Z."/>
            <person name="Xu A."/>
            <person name="Yuan X."/>
            <person name="Wang W."/>
            <person name="Yang Q."/>
            <person name="Chen L."/>
            <person name="Sun Z."/>
            <person name="Wang K."/>
            <person name="Pan B."/>
            <person name="Chen J."/>
            <person name="Bao Y."/>
            <person name="Liu F."/>
            <person name="Qi X."/>
            <person name="Gang D.R."/>
            <person name="Wen J."/>
            <person name="Li J."/>
        </authorList>
    </citation>
    <scope>NUCLEOTIDE SEQUENCE</scope>
    <source>
        <strain evidence="6">Dzin_1.0</strain>
    </source>
</reference>
<accession>A0A9D5CQF6</accession>
<dbReference type="EMBL" id="JAGGNH010000004">
    <property type="protein sequence ID" value="KAJ0976420.1"/>
    <property type="molecule type" value="Genomic_DNA"/>
</dbReference>
<keyword evidence="4" id="KW-0539">Nucleus</keyword>
<evidence type="ECO:0000256" key="1">
    <source>
        <dbReference type="ARBA" id="ARBA00004123"/>
    </source>
</evidence>
<keyword evidence="3" id="KW-0804">Transcription</keyword>
<evidence type="ECO:0000313" key="7">
    <source>
        <dbReference type="Proteomes" id="UP001085076"/>
    </source>
</evidence>
<dbReference type="AlphaFoldDB" id="A0A9D5CQF6"/>
<evidence type="ECO:0000256" key="3">
    <source>
        <dbReference type="ARBA" id="ARBA00023163"/>
    </source>
</evidence>
<comment type="caution">
    <text evidence="6">The sequence shown here is derived from an EMBL/GenBank/DDBJ whole genome shotgun (WGS) entry which is preliminary data.</text>
</comment>
<dbReference type="InterPro" id="IPR044549">
    <property type="entry name" value="bHLH_AtIBH1-like"/>
</dbReference>
<dbReference type="CDD" id="cd11444">
    <property type="entry name" value="bHLH_AtIBH1_like"/>
    <property type="match status" value="1"/>
</dbReference>
<reference evidence="6" key="1">
    <citation type="submission" date="2021-03" db="EMBL/GenBank/DDBJ databases">
        <authorList>
            <person name="Li Z."/>
            <person name="Yang C."/>
        </authorList>
    </citation>
    <scope>NUCLEOTIDE SEQUENCE</scope>
    <source>
        <strain evidence="6">Dzin_1.0</strain>
        <tissue evidence="6">Leaf</tissue>
    </source>
</reference>
<organism evidence="6 7">
    <name type="scientific">Dioscorea zingiberensis</name>
    <dbReference type="NCBI Taxonomy" id="325984"/>
    <lineage>
        <taxon>Eukaryota</taxon>
        <taxon>Viridiplantae</taxon>
        <taxon>Streptophyta</taxon>
        <taxon>Embryophyta</taxon>
        <taxon>Tracheophyta</taxon>
        <taxon>Spermatophyta</taxon>
        <taxon>Magnoliopsida</taxon>
        <taxon>Liliopsida</taxon>
        <taxon>Dioscoreales</taxon>
        <taxon>Dioscoreaceae</taxon>
        <taxon>Dioscorea</taxon>
    </lineage>
</organism>
<dbReference type="Proteomes" id="UP001085076">
    <property type="component" value="Miscellaneous, Linkage group lg04"/>
</dbReference>
<keyword evidence="2" id="KW-0805">Transcription regulation</keyword>
<keyword evidence="7" id="KW-1185">Reference proteome</keyword>
<dbReference type="OrthoDB" id="752225at2759"/>
<evidence type="ECO:0000256" key="2">
    <source>
        <dbReference type="ARBA" id="ARBA00023015"/>
    </source>
</evidence>
<gene>
    <name evidence="6" type="ORF">J5N97_018385</name>
</gene>
<sequence length="107" mass="12234">MAASLESLLLVLDSNGIKYQEAMRHHALRKRRMGKMKKRRSSRLESSREPLSLIEKRVRALEKLLPSGESTGVCELFRETAEYIACLQAQVKVMRIMVKVLSETSDD</sequence>
<dbReference type="PANTHER" id="PTHR33124">
    <property type="entry name" value="TRANSCRIPTION FACTOR IBH1-LIKE 1"/>
    <property type="match status" value="1"/>
</dbReference>
<feature type="compositionally biased region" description="Basic residues" evidence="5">
    <location>
        <begin position="28"/>
        <end position="41"/>
    </location>
</feature>
<name>A0A9D5CQF6_9LILI</name>
<dbReference type="InterPro" id="IPR044660">
    <property type="entry name" value="IBH1-like"/>
</dbReference>
<comment type="subcellular location">
    <subcellularLocation>
        <location evidence="1">Nucleus</location>
    </subcellularLocation>
</comment>
<proteinExistence type="predicted"/>
<dbReference type="PANTHER" id="PTHR33124:SF39">
    <property type="entry name" value="TRANSCRIPTION FACTOR UPBEAT1"/>
    <property type="match status" value="1"/>
</dbReference>
<evidence type="ECO:0000256" key="4">
    <source>
        <dbReference type="ARBA" id="ARBA00023242"/>
    </source>
</evidence>
<dbReference type="GO" id="GO:0006355">
    <property type="term" value="P:regulation of DNA-templated transcription"/>
    <property type="evidence" value="ECO:0007669"/>
    <property type="project" value="InterPro"/>
</dbReference>